<feature type="compositionally biased region" description="Low complexity" evidence="1">
    <location>
        <begin position="206"/>
        <end position="220"/>
    </location>
</feature>
<proteinExistence type="predicted"/>
<dbReference type="InParanoid" id="E4UQU7"/>
<feature type="compositionally biased region" description="Pro residues" evidence="1">
    <location>
        <begin position="112"/>
        <end position="123"/>
    </location>
</feature>
<feature type="compositionally biased region" description="Pro residues" evidence="1">
    <location>
        <begin position="142"/>
        <end position="151"/>
    </location>
</feature>
<sequence>MAYDGYRTSFDPPGFNPSAGASNSYASNNGASSSNSSSNINNIKQPNAPYPGYLQPSYGEYPVEQDPSSHPPHPPPPPPPQQQQQQQQQQVPYAPTSAAPVQGTEYTEQPAYYPPPVGPPLPPQAGDALKQPFSPTASHQEPPTPRVPDPGYPSTDLIAQVTAAVIQQLRVSNPGNPPPLPTHPSQQSTYQPPTPALSQSSYNRQSPNPSSLSPPITTSPYGPPPSSIPGQPGFSNAPSQSSYPPISSRVDGNPYATGTQAQNPTDTTPQPPTSPGVNRARGSSLGSFNDGWNGGNRPKGPSSHATATAESTHEKAWGILFDADDLPTSRMGQLLRGVALHMIQNYPPGDTLVITPEKMQKFYSDHTVPSDTYPWQDIFDNRTSSISRLFRALRIEHHLVQDQLDERPDIPGLTPRGFERWMTMMIQAHPEREFERLQNIVQNISITNPDDKTERFPKELRRKLLPKLADYDIKETLERWVTTHCHVELTQGMLGAPVARHSRAKSTTDNASTGIPSRPASTDVRPKQVPHSATVEDANDEDDDHVIIASADKAETEAPPVQPIERERKPYSMPKGYREDTSPHPTASQGSRHPDSASGTGSGKKHVVVYAEDDDDDFLSPRDDVNSKYSSSHHGSMRPQSHSHTHSHPHSHSHTHDDSKRYHGRDRDRDRDRDLDWEDKARRRTSWGSDEEFYRSPVSDRDRGRKRTESRTRFSDYDKFWEYR</sequence>
<feature type="compositionally biased region" description="Basic and acidic residues" evidence="1">
    <location>
        <begin position="692"/>
        <end position="724"/>
    </location>
</feature>
<organism evidence="4">
    <name type="scientific">Arthroderma gypseum (strain ATCC MYA-4604 / CBS 118893)</name>
    <name type="common">Microsporum gypseum</name>
    <dbReference type="NCBI Taxonomy" id="535722"/>
    <lineage>
        <taxon>Eukaryota</taxon>
        <taxon>Fungi</taxon>
        <taxon>Dikarya</taxon>
        <taxon>Ascomycota</taxon>
        <taxon>Pezizomycotina</taxon>
        <taxon>Eurotiomycetes</taxon>
        <taxon>Eurotiomycetidae</taxon>
        <taxon>Onygenales</taxon>
        <taxon>Arthrodermataceae</taxon>
        <taxon>Nannizzia</taxon>
    </lineage>
</organism>
<dbReference type="eggNOG" id="ENOG502S6DG">
    <property type="taxonomic scope" value="Eukaryota"/>
</dbReference>
<dbReference type="Proteomes" id="UP000002669">
    <property type="component" value="Unassembled WGS sequence"/>
</dbReference>
<feature type="region of interest" description="Disordered" evidence="1">
    <location>
        <begin position="1"/>
        <end position="310"/>
    </location>
</feature>
<feature type="domain" description="DUF7514" evidence="2">
    <location>
        <begin position="319"/>
        <end position="480"/>
    </location>
</feature>
<feature type="compositionally biased region" description="Low complexity" evidence="1">
    <location>
        <begin position="259"/>
        <end position="268"/>
    </location>
</feature>
<feature type="compositionally biased region" description="Polar residues" evidence="1">
    <location>
        <begin position="233"/>
        <end position="245"/>
    </location>
</feature>
<dbReference type="Pfam" id="PF24355">
    <property type="entry name" value="DUF7514"/>
    <property type="match status" value="1"/>
</dbReference>
<feature type="compositionally biased region" description="Polar residues" evidence="1">
    <location>
        <begin position="627"/>
        <end position="640"/>
    </location>
</feature>
<feature type="compositionally biased region" description="Low complexity" evidence="1">
    <location>
        <begin position="18"/>
        <end position="43"/>
    </location>
</feature>
<dbReference type="InterPro" id="IPR055936">
    <property type="entry name" value="DUF7514"/>
</dbReference>
<dbReference type="VEuPathDB" id="FungiDB:MGYG_02286"/>
<dbReference type="EMBL" id="DS989823">
    <property type="protein sequence ID" value="EFQ99273.1"/>
    <property type="molecule type" value="Genomic_DNA"/>
</dbReference>
<accession>E4UQU7</accession>
<evidence type="ECO:0000259" key="2">
    <source>
        <dbReference type="Pfam" id="PF24355"/>
    </source>
</evidence>
<keyword evidence="4" id="KW-1185">Reference proteome</keyword>
<dbReference type="OrthoDB" id="4198732at2759"/>
<dbReference type="PANTHER" id="PTHR39611:SF1">
    <property type="entry name" value="HYDROXYPROLINE-RICH GLYCOPROTEIN DZ-HRGP"/>
    <property type="match status" value="1"/>
</dbReference>
<evidence type="ECO:0000313" key="4">
    <source>
        <dbReference type="Proteomes" id="UP000002669"/>
    </source>
</evidence>
<dbReference type="RefSeq" id="XP_003174756.1">
    <property type="nucleotide sequence ID" value="XM_003174708.1"/>
</dbReference>
<dbReference type="AlphaFoldDB" id="E4UQU7"/>
<evidence type="ECO:0000256" key="1">
    <source>
        <dbReference type="SAM" id="MobiDB-lite"/>
    </source>
</evidence>
<feature type="compositionally biased region" description="Polar residues" evidence="1">
    <location>
        <begin position="505"/>
        <end position="515"/>
    </location>
</feature>
<dbReference type="HOGENOM" id="CLU_021115_0_0_1"/>
<protein>
    <recommendedName>
        <fullName evidence="2">DUF7514 domain-containing protein</fullName>
    </recommendedName>
</protein>
<gene>
    <name evidence="3" type="ORF">MGYG_02286</name>
</gene>
<feature type="region of interest" description="Disordered" evidence="1">
    <location>
        <begin position="498"/>
        <end position="724"/>
    </location>
</feature>
<feature type="compositionally biased region" description="Pro residues" evidence="1">
    <location>
        <begin position="69"/>
        <end position="81"/>
    </location>
</feature>
<dbReference type="OMA" id="EYPVEQD"/>
<dbReference type="GeneID" id="10030057"/>
<feature type="compositionally biased region" description="Basic and acidic residues" evidence="1">
    <location>
        <begin position="564"/>
        <end position="582"/>
    </location>
</feature>
<reference evidence="4" key="1">
    <citation type="journal article" date="2012" name="MBio">
        <title>Comparative genome analysis of Trichophyton rubrum and related dermatophytes reveals candidate genes involved in infection.</title>
        <authorList>
            <person name="Martinez D.A."/>
            <person name="Oliver B.G."/>
            <person name="Graeser Y."/>
            <person name="Goldberg J.M."/>
            <person name="Li W."/>
            <person name="Martinez-Rossi N.M."/>
            <person name="Monod M."/>
            <person name="Shelest E."/>
            <person name="Barton R.C."/>
            <person name="Birch E."/>
            <person name="Brakhage A.A."/>
            <person name="Chen Z."/>
            <person name="Gurr S.J."/>
            <person name="Heiman D."/>
            <person name="Heitman J."/>
            <person name="Kosti I."/>
            <person name="Rossi A."/>
            <person name="Saif S."/>
            <person name="Samalova M."/>
            <person name="Saunders C.W."/>
            <person name="Shea T."/>
            <person name="Summerbell R.C."/>
            <person name="Xu J."/>
            <person name="Young S."/>
            <person name="Zeng Q."/>
            <person name="Birren B.W."/>
            <person name="Cuomo C.A."/>
            <person name="White T.C."/>
        </authorList>
    </citation>
    <scope>NUCLEOTIDE SEQUENCE [LARGE SCALE GENOMIC DNA]</scope>
    <source>
        <strain evidence="4">ATCC MYA-4604 / CBS 118893</strain>
    </source>
</reference>
<dbReference type="STRING" id="535722.E4UQU7"/>
<feature type="compositionally biased region" description="Polar residues" evidence="1">
    <location>
        <begin position="196"/>
        <end position="205"/>
    </location>
</feature>
<evidence type="ECO:0000313" key="3">
    <source>
        <dbReference type="EMBL" id="EFQ99273.1"/>
    </source>
</evidence>
<dbReference type="PANTHER" id="PTHR39611">
    <property type="entry name" value="HYDROXYPROLINE-RICH GLYCOPROTEIN DZ-HRGP-RELATED"/>
    <property type="match status" value="1"/>
</dbReference>
<feature type="compositionally biased region" description="Basic residues" evidence="1">
    <location>
        <begin position="641"/>
        <end position="653"/>
    </location>
</feature>
<feature type="compositionally biased region" description="Basic and acidic residues" evidence="1">
    <location>
        <begin position="654"/>
        <end position="681"/>
    </location>
</feature>
<name>E4UQU7_ARTGP</name>